<gene>
    <name evidence="1" type="ORF">FD47_GL001196</name>
</gene>
<dbReference type="PATRIC" id="fig|1423786.4.peg.1294"/>
<sequence length="130" mass="14434">MNQTKESIIRDLIDIMTANEGGAIRTLAMQISKSHSGKITAIHHTPMPDESIPANYNLARFNIAAELTKRMMNDVPTAKAIIERYRPGIVTELAVNHPTDYNDPHHVAEVVDEWLGIETINNQSKGSGFI</sequence>
<protein>
    <submittedName>
        <fullName evidence="1">Uncharacterized protein</fullName>
    </submittedName>
</protein>
<organism evidence="1 2">
    <name type="scientific">Lentilactobacillus parafarraginis DSM 18390 = JCM 14109</name>
    <dbReference type="NCBI Taxonomy" id="1423786"/>
    <lineage>
        <taxon>Bacteria</taxon>
        <taxon>Bacillati</taxon>
        <taxon>Bacillota</taxon>
        <taxon>Bacilli</taxon>
        <taxon>Lactobacillales</taxon>
        <taxon>Lactobacillaceae</taxon>
        <taxon>Lentilactobacillus</taxon>
    </lineage>
</organism>
<accession>A0A0R1YNZ3</accession>
<evidence type="ECO:0000313" key="1">
    <source>
        <dbReference type="EMBL" id="KRM43823.1"/>
    </source>
</evidence>
<evidence type="ECO:0000313" key="2">
    <source>
        <dbReference type="Proteomes" id="UP000051010"/>
    </source>
</evidence>
<name>A0A0R1YNZ3_9LACO</name>
<dbReference type="Proteomes" id="UP000051010">
    <property type="component" value="Unassembled WGS sequence"/>
</dbReference>
<dbReference type="EMBL" id="AZFZ01000026">
    <property type="protein sequence ID" value="KRM43823.1"/>
    <property type="molecule type" value="Genomic_DNA"/>
</dbReference>
<proteinExistence type="predicted"/>
<comment type="caution">
    <text evidence="1">The sequence shown here is derived from an EMBL/GenBank/DDBJ whole genome shotgun (WGS) entry which is preliminary data.</text>
</comment>
<dbReference type="RefSeq" id="WP_056980390.1">
    <property type="nucleotide sequence ID" value="NZ_AZFZ01000026.1"/>
</dbReference>
<dbReference type="AlphaFoldDB" id="A0A0R1YNZ3"/>
<reference evidence="1 2" key="1">
    <citation type="journal article" date="2015" name="Genome Announc.">
        <title>Expanding the biotechnology potential of lactobacilli through comparative genomics of 213 strains and associated genera.</title>
        <authorList>
            <person name="Sun Z."/>
            <person name="Harris H.M."/>
            <person name="McCann A."/>
            <person name="Guo C."/>
            <person name="Argimon S."/>
            <person name="Zhang W."/>
            <person name="Yang X."/>
            <person name="Jeffery I.B."/>
            <person name="Cooney J.C."/>
            <person name="Kagawa T.F."/>
            <person name="Liu W."/>
            <person name="Song Y."/>
            <person name="Salvetti E."/>
            <person name="Wrobel A."/>
            <person name="Rasinkangas P."/>
            <person name="Parkhill J."/>
            <person name="Rea M.C."/>
            <person name="O'Sullivan O."/>
            <person name="Ritari J."/>
            <person name="Douillard F.P."/>
            <person name="Paul Ross R."/>
            <person name="Yang R."/>
            <person name="Briner A.E."/>
            <person name="Felis G.E."/>
            <person name="de Vos W.M."/>
            <person name="Barrangou R."/>
            <person name="Klaenhammer T.R."/>
            <person name="Caufield P.W."/>
            <person name="Cui Y."/>
            <person name="Zhang H."/>
            <person name="O'Toole P.W."/>
        </authorList>
    </citation>
    <scope>NUCLEOTIDE SEQUENCE [LARGE SCALE GENOMIC DNA]</scope>
    <source>
        <strain evidence="1 2">DSM 18390</strain>
    </source>
</reference>